<dbReference type="Pfam" id="PF19272">
    <property type="entry name" value="ASMase_C"/>
    <property type="match status" value="1"/>
</dbReference>
<dbReference type="Pfam" id="PF00149">
    <property type="entry name" value="Metallophos"/>
    <property type="match status" value="1"/>
</dbReference>
<dbReference type="PANTHER" id="PTHR10340">
    <property type="entry name" value="SPHINGOMYELIN PHOSPHODIESTERASE"/>
    <property type="match status" value="1"/>
</dbReference>
<dbReference type="InterPro" id="IPR004843">
    <property type="entry name" value="Calcineurin-like_PHP"/>
</dbReference>
<dbReference type="CDD" id="cd00842">
    <property type="entry name" value="MPP_ASMase"/>
    <property type="match status" value="1"/>
</dbReference>
<dbReference type="GO" id="GO:0016798">
    <property type="term" value="F:hydrolase activity, acting on glycosyl bonds"/>
    <property type="evidence" value="ECO:0007669"/>
    <property type="project" value="UniProtKB-KW"/>
</dbReference>
<reference evidence="17 18" key="1">
    <citation type="submission" date="2024-05" db="EMBL/GenBank/DDBJ databases">
        <authorList>
            <person name="Wallberg A."/>
        </authorList>
    </citation>
    <scope>NUCLEOTIDE SEQUENCE [LARGE SCALE GENOMIC DNA]</scope>
</reference>
<feature type="binding site" evidence="13">
    <location>
        <position position="282"/>
    </location>
    <ligand>
        <name>Zn(2+)</name>
        <dbReference type="ChEBI" id="CHEBI:29105"/>
        <label>2</label>
    </ligand>
</feature>
<dbReference type="InterPro" id="IPR008139">
    <property type="entry name" value="SaposinB_dom"/>
</dbReference>
<dbReference type="SUPFAM" id="SSF56300">
    <property type="entry name" value="Metallo-dependent phosphatases"/>
    <property type="match status" value="1"/>
</dbReference>
<keyword evidence="5 15" id="KW-0732">Signal</keyword>
<feature type="disulfide bond" evidence="14">
    <location>
        <begin position="190"/>
        <end position="213"/>
    </location>
</feature>
<evidence type="ECO:0000256" key="7">
    <source>
        <dbReference type="ARBA" id="ARBA00022833"/>
    </source>
</evidence>
<evidence type="ECO:0000256" key="15">
    <source>
        <dbReference type="SAM" id="SignalP"/>
    </source>
</evidence>
<comment type="subcellular location">
    <subcellularLocation>
        <location evidence="1">Secreted</location>
    </subcellularLocation>
</comment>
<dbReference type="InterPro" id="IPR029052">
    <property type="entry name" value="Metallo-depent_PP-like"/>
</dbReference>
<feature type="disulfide bond" evidence="14">
    <location>
        <begin position="55"/>
        <end position="120"/>
    </location>
</feature>
<dbReference type="GO" id="GO:0006685">
    <property type="term" value="P:sphingomyelin catabolic process"/>
    <property type="evidence" value="ECO:0007669"/>
    <property type="project" value="UniProtKB-UniRule"/>
</dbReference>
<evidence type="ECO:0000256" key="10">
    <source>
        <dbReference type="ARBA" id="ARBA00023295"/>
    </source>
</evidence>
<comment type="function">
    <text evidence="12">Converts sphingomyelin to ceramide.</text>
</comment>
<dbReference type="GO" id="GO:0016020">
    <property type="term" value="C:membrane"/>
    <property type="evidence" value="ECO:0007669"/>
    <property type="project" value="GOC"/>
</dbReference>
<feature type="binding site" evidence="13">
    <location>
        <position position="171"/>
    </location>
    <ligand>
        <name>Zn(2+)</name>
        <dbReference type="ChEBI" id="CHEBI:29105"/>
        <label>1</label>
    </ligand>
</feature>
<dbReference type="EMBL" id="CAXKWB010020910">
    <property type="protein sequence ID" value="CAL4122871.1"/>
    <property type="molecule type" value="Genomic_DNA"/>
</dbReference>
<keyword evidence="8 14" id="KW-1015">Disulfide bond</keyword>
<dbReference type="PROSITE" id="PS50015">
    <property type="entry name" value="SAP_B"/>
    <property type="match status" value="1"/>
</dbReference>
<evidence type="ECO:0000256" key="3">
    <source>
        <dbReference type="ARBA" id="ARBA00022525"/>
    </source>
</evidence>
<dbReference type="Proteomes" id="UP001497623">
    <property type="component" value="Unassembled WGS sequence"/>
</dbReference>
<evidence type="ECO:0000256" key="5">
    <source>
        <dbReference type="ARBA" id="ARBA00022729"/>
    </source>
</evidence>
<protein>
    <recommendedName>
        <fullName evidence="12">Sphingomyelin phosphodiesterase</fullName>
        <ecNumber evidence="12">3.1.4.12</ecNumber>
    </recommendedName>
</protein>
<dbReference type="GO" id="GO:0005764">
    <property type="term" value="C:lysosome"/>
    <property type="evidence" value="ECO:0007669"/>
    <property type="project" value="TreeGrafter"/>
</dbReference>
<keyword evidence="10 12" id="KW-0326">Glycosidase</keyword>
<evidence type="ECO:0000256" key="2">
    <source>
        <dbReference type="ARBA" id="ARBA00008234"/>
    </source>
</evidence>
<dbReference type="AlphaFoldDB" id="A0AAV2RFW0"/>
<feature type="binding site" evidence="13">
    <location>
        <position position="242"/>
    </location>
    <ligand>
        <name>Zn(2+)</name>
        <dbReference type="ChEBI" id="CHEBI:29105"/>
        <label>1</label>
    </ligand>
</feature>
<feature type="binding site" evidence="13">
    <location>
        <position position="169"/>
    </location>
    <ligand>
        <name>Zn(2+)</name>
        <dbReference type="ChEBI" id="CHEBI:29105"/>
        <label>1</label>
    </ligand>
</feature>
<dbReference type="InterPro" id="IPR041805">
    <property type="entry name" value="ASMase/PPN1_MPP"/>
</dbReference>
<dbReference type="InterPro" id="IPR045473">
    <property type="entry name" value="ASM_C"/>
</dbReference>
<evidence type="ECO:0000313" key="18">
    <source>
        <dbReference type="Proteomes" id="UP001497623"/>
    </source>
</evidence>
<comment type="similarity">
    <text evidence="2 12">Belongs to the acid sphingomyelinase family.</text>
</comment>
<feature type="binding site" evidence="13">
    <location>
        <position position="392"/>
    </location>
    <ligand>
        <name>Zn(2+)</name>
        <dbReference type="ChEBI" id="CHEBI:29105"/>
        <label>2</label>
    </ligand>
</feature>
<name>A0AAV2RFW0_MEGNR</name>
<dbReference type="GO" id="GO:0046513">
    <property type="term" value="P:ceramide biosynthetic process"/>
    <property type="evidence" value="ECO:0007669"/>
    <property type="project" value="TreeGrafter"/>
</dbReference>
<keyword evidence="18" id="KW-1185">Reference proteome</keyword>
<feature type="binding site" evidence="13">
    <location>
        <position position="426"/>
    </location>
    <ligand>
        <name>Zn(2+)</name>
        <dbReference type="ChEBI" id="CHEBI:29105"/>
        <label>2</label>
    </ligand>
</feature>
<evidence type="ECO:0000256" key="6">
    <source>
        <dbReference type="ARBA" id="ARBA00022801"/>
    </source>
</evidence>
<feature type="disulfide bond" evidence="14">
    <location>
        <begin position="551"/>
        <end position="555"/>
    </location>
</feature>
<feature type="domain" description="Saposin B-type" evidence="16">
    <location>
        <begin position="48"/>
        <end position="133"/>
    </location>
</feature>
<dbReference type="Gene3D" id="3.60.21.10">
    <property type="match status" value="1"/>
</dbReference>
<evidence type="ECO:0000256" key="13">
    <source>
        <dbReference type="PIRSR" id="PIRSR000948-1"/>
    </source>
</evidence>
<feature type="binding site" evidence="13">
    <location>
        <position position="242"/>
    </location>
    <ligand>
        <name>Zn(2+)</name>
        <dbReference type="ChEBI" id="CHEBI:29105"/>
        <label>2</label>
    </ligand>
</feature>
<dbReference type="GO" id="GO:0061750">
    <property type="term" value="F:acid sphingomyelin phosphodiesterase activity"/>
    <property type="evidence" value="ECO:0007669"/>
    <property type="project" value="TreeGrafter"/>
</dbReference>
<dbReference type="GO" id="GO:0046872">
    <property type="term" value="F:metal ion binding"/>
    <property type="evidence" value="ECO:0007669"/>
    <property type="project" value="UniProtKB-KW"/>
</dbReference>
<keyword evidence="9" id="KW-0325">Glycoprotein</keyword>
<keyword evidence="6 12" id="KW-0378">Hydrolase</keyword>
<feature type="disulfide bond" evidence="14">
    <location>
        <begin position="184"/>
        <end position="189"/>
    </location>
</feature>
<dbReference type="InterPro" id="IPR011001">
    <property type="entry name" value="Saposin-like"/>
</dbReference>
<dbReference type="SUPFAM" id="SSF47862">
    <property type="entry name" value="Saposin"/>
    <property type="match status" value="1"/>
</dbReference>
<proteinExistence type="inferred from homology"/>
<dbReference type="GO" id="GO:0005615">
    <property type="term" value="C:extracellular space"/>
    <property type="evidence" value="ECO:0007669"/>
    <property type="project" value="TreeGrafter"/>
</dbReference>
<feature type="signal peptide" evidence="15">
    <location>
        <begin position="1"/>
        <end position="19"/>
    </location>
</feature>
<keyword evidence="7 13" id="KW-0862">Zinc</keyword>
<organism evidence="17 18">
    <name type="scientific">Meganyctiphanes norvegica</name>
    <name type="common">Northern krill</name>
    <name type="synonym">Thysanopoda norvegica</name>
    <dbReference type="NCBI Taxonomy" id="48144"/>
    <lineage>
        <taxon>Eukaryota</taxon>
        <taxon>Metazoa</taxon>
        <taxon>Ecdysozoa</taxon>
        <taxon>Arthropoda</taxon>
        <taxon>Crustacea</taxon>
        <taxon>Multicrustacea</taxon>
        <taxon>Malacostraca</taxon>
        <taxon>Eumalacostraca</taxon>
        <taxon>Eucarida</taxon>
        <taxon>Euphausiacea</taxon>
        <taxon>Euphausiidae</taxon>
        <taxon>Meganyctiphanes</taxon>
    </lineage>
</organism>
<gene>
    <name evidence="17" type="ORF">MNOR_LOCUS23580</name>
</gene>
<feature type="chain" id="PRO_5043651723" description="Sphingomyelin phosphodiesterase" evidence="15">
    <location>
        <begin position="20"/>
        <end position="583"/>
    </location>
</feature>
<evidence type="ECO:0000256" key="14">
    <source>
        <dbReference type="PIRSR" id="PIRSR000948-2"/>
    </source>
</evidence>
<evidence type="ECO:0000313" key="17">
    <source>
        <dbReference type="EMBL" id="CAL4122871.1"/>
    </source>
</evidence>
<feature type="disulfide bond" evidence="14">
    <location>
        <begin position="52"/>
        <end position="129"/>
    </location>
</feature>
<evidence type="ECO:0000256" key="12">
    <source>
        <dbReference type="PIRNR" id="PIRNR000948"/>
    </source>
</evidence>
<comment type="catalytic activity">
    <reaction evidence="11">
        <text>a sphingomyelin + H2O = phosphocholine + an N-acylsphing-4-enine + H(+)</text>
        <dbReference type="Rhea" id="RHEA:19253"/>
        <dbReference type="ChEBI" id="CHEBI:15377"/>
        <dbReference type="ChEBI" id="CHEBI:15378"/>
        <dbReference type="ChEBI" id="CHEBI:17636"/>
        <dbReference type="ChEBI" id="CHEBI:52639"/>
        <dbReference type="ChEBI" id="CHEBI:295975"/>
        <dbReference type="EC" id="3.1.4.12"/>
    </reaction>
    <physiologicalReaction direction="left-to-right" evidence="11">
        <dbReference type="Rhea" id="RHEA:19254"/>
    </physiologicalReaction>
</comment>
<comment type="cofactor">
    <cofactor evidence="13">
        <name>Zn(2+)</name>
        <dbReference type="ChEBI" id="CHEBI:29105"/>
    </cofactor>
    <text evidence="13">Binds 2 Zn(2+) ions per subunit.</text>
</comment>
<evidence type="ECO:0000259" key="16">
    <source>
        <dbReference type="PROSITE" id="PS50015"/>
    </source>
</evidence>
<keyword evidence="4 13" id="KW-0479">Metal-binding</keyword>
<feature type="disulfide bond" evidence="14">
    <location>
        <begin position="83"/>
        <end position="94"/>
    </location>
</feature>
<dbReference type="InterPro" id="IPR011160">
    <property type="entry name" value="Sphingomy_PDE"/>
</dbReference>
<keyword evidence="3" id="KW-0964">Secreted</keyword>
<comment type="caution">
    <text evidence="17">The sequence shown here is derived from an EMBL/GenBank/DDBJ whole genome shotgun (WGS) entry which is preliminary data.</text>
</comment>
<evidence type="ECO:0000256" key="9">
    <source>
        <dbReference type="ARBA" id="ARBA00023180"/>
    </source>
</evidence>
<evidence type="ECO:0000256" key="8">
    <source>
        <dbReference type="ARBA" id="ARBA00023157"/>
    </source>
</evidence>
<dbReference type="PANTHER" id="PTHR10340:SF29">
    <property type="entry name" value="SPHINGOMYELIN PHOSPHODIESTERASE"/>
    <property type="match status" value="1"/>
</dbReference>
<feature type="binding site" evidence="13">
    <location>
        <position position="428"/>
    </location>
    <ligand>
        <name>Zn(2+)</name>
        <dbReference type="ChEBI" id="CHEBI:29105"/>
        <label>1</label>
    </ligand>
</feature>
<dbReference type="PIRSF" id="PIRSF000948">
    <property type="entry name" value="Sphingomy_PDE"/>
    <property type="match status" value="1"/>
</dbReference>
<evidence type="ECO:0000256" key="11">
    <source>
        <dbReference type="ARBA" id="ARBA00047268"/>
    </source>
</evidence>
<evidence type="ECO:0000256" key="4">
    <source>
        <dbReference type="ARBA" id="ARBA00022723"/>
    </source>
</evidence>
<evidence type="ECO:0000256" key="1">
    <source>
        <dbReference type="ARBA" id="ARBA00004613"/>
    </source>
</evidence>
<accession>A0AAV2RFW0</accession>
<dbReference type="EC" id="3.1.4.12" evidence="12"/>
<sequence length="583" mass="66050">MGTLCIYWLVVIMAWTATCSPMSTSRNRLSRPASGPEDFLVMPSGMSGSLLCLECQTLLAALQQEVVVGVPYEDLVAEGIIGCAAATSMTLEYCQGYIPLVAPIVYHLLSNGTVDPKDACGEVLSSLGCTSDNPNRDWTVTIQGDKPEPMPITPPDVNSPVMKVLHFSDTHMDPYYQPGSNANCPEPLCCRNSSGPVENEGDGAWYWGDLRGCGTPPWLITNMLQHITNTHQDISYVIWTGDIVPHSMWLTSVESNLQIIKETYGIFRSFFPDTLFFPVVGNHEANPLDMFPAPGQAPSELATDWLYEELMRQWVDLLPADQVANSTILKGGYYSVLLKPGFRIITVNNLWGYSNNLWLVQDSQDPGDELTWLEDELNKAEEAGELVHLLGHIPPGLTLVEPTWTREYNRIINRYENTIRAQFFGHTHTDEFEVFYDGDRPMSVGYIAPSQTTWDYYNPGYRVYTVEDQHDETTWSIIDYENWIMNLTEAHEIGSPRWFELYSAKEEYNMEALQPTDWDDLATRMSTDRQLFDKYFKNYVKASEHFLTEGCDDLCYKERLCDMVTTDRNNMEKCNQLIGGMTV</sequence>